<evidence type="ECO:0008006" key="3">
    <source>
        <dbReference type="Google" id="ProtNLM"/>
    </source>
</evidence>
<name>A0ABX9KL55_9FUSO</name>
<keyword evidence="2" id="KW-1185">Reference proteome</keyword>
<reference evidence="1 2" key="1">
    <citation type="submission" date="2018-08" db="EMBL/GenBank/DDBJ databases">
        <title>Draft genome sequence of Psychrilyobacter sp. strain SD5 isolated from Black Sea water.</title>
        <authorList>
            <person name="Yadav S."/>
            <person name="Villanueva L."/>
            <person name="Damste J.S.S."/>
        </authorList>
    </citation>
    <scope>NUCLEOTIDE SEQUENCE [LARGE SCALE GENOMIC DNA]</scope>
    <source>
        <strain evidence="1 2">SD5</strain>
    </source>
</reference>
<dbReference type="Proteomes" id="UP000263486">
    <property type="component" value="Unassembled WGS sequence"/>
</dbReference>
<gene>
    <name evidence="1" type="ORF">DYH56_02180</name>
</gene>
<comment type="caution">
    <text evidence="1">The sequence shown here is derived from an EMBL/GenBank/DDBJ whole genome shotgun (WGS) entry which is preliminary data.</text>
</comment>
<evidence type="ECO:0000313" key="2">
    <source>
        <dbReference type="Proteomes" id="UP000263486"/>
    </source>
</evidence>
<dbReference type="EMBL" id="QUAJ01000002">
    <property type="protein sequence ID" value="REI42976.1"/>
    <property type="molecule type" value="Genomic_DNA"/>
</dbReference>
<protein>
    <recommendedName>
        <fullName evidence="3">DUF4375 domain-containing protein</fullName>
    </recommendedName>
</protein>
<organism evidence="1 2">
    <name type="scientific">Psychrilyobacter piezotolerans</name>
    <dbReference type="NCBI Taxonomy" id="2293438"/>
    <lineage>
        <taxon>Bacteria</taxon>
        <taxon>Fusobacteriati</taxon>
        <taxon>Fusobacteriota</taxon>
        <taxon>Fusobacteriia</taxon>
        <taxon>Fusobacteriales</taxon>
        <taxon>Fusobacteriaceae</taxon>
        <taxon>Psychrilyobacter</taxon>
    </lineage>
</organism>
<sequence>MKIILDNREITMNNIDDKSFSWVLEEVTDLLERDGRMLFDVYIDGKGMDYYEYFNKEQIGVVEFISKSPKIIILESLGEMSGFISKYFDALMAIAGSFNSNRTTDAVEILLEVENGLEWVYNVLASMKENTAIDFRYPEFDMMFLEYRTILERVQECTESGDYIGGLTLLEVDMSSELIFLQENLDAYMKDIIDEEIDEYKYN</sequence>
<accession>A0ABX9KL55</accession>
<dbReference type="RefSeq" id="WP_114641207.1">
    <property type="nucleotide sequence ID" value="NZ_JAACIO010000002.1"/>
</dbReference>
<proteinExistence type="predicted"/>
<evidence type="ECO:0000313" key="1">
    <source>
        <dbReference type="EMBL" id="REI42976.1"/>
    </source>
</evidence>